<dbReference type="EMBL" id="GGEC01090525">
    <property type="protein sequence ID" value="MBX71009.1"/>
    <property type="molecule type" value="Transcribed_RNA"/>
</dbReference>
<proteinExistence type="predicted"/>
<sequence length="37" mass="4243">MKNKGTNAHKLSVYSCYFCSILLSIKRRTASMNAFEE</sequence>
<evidence type="ECO:0000313" key="1">
    <source>
        <dbReference type="EMBL" id="MBX71009.1"/>
    </source>
</evidence>
<dbReference type="AlphaFoldDB" id="A0A2P2QVG3"/>
<protein>
    <submittedName>
        <fullName evidence="1">Uncharacterized protein</fullName>
    </submittedName>
</protein>
<organism evidence="1">
    <name type="scientific">Rhizophora mucronata</name>
    <name type="common">Asiatic mangrove</name>
    <dbReference type="NCBI Taxonomy" id="61149"/>
    <lineage>
        <taxon>Eukaryota</taxon>
        <taxon>Viridiplantae</taxon>
        <taxon>Streptophyta</taxon>
        <taxon>Embryophyta</taxon>
        <taxon>Tracheophyta</taxon>
        <taxon>Spermatophyta</taxon>
        <taxon>Magnoliopsida</taxon>
        <taxon>eudicotyledons</taxon>
        <taxon>Gunneridae</taxon>
        <taxon>Pentapetalae</taxon>
        <taxon>rosids</taxon>
        <taxon>fabids</taxon>
        <taxon>Malpighiales</taxon>
        <taxon>Rhizophoraceae</taxon>
        <taxon>Rhizophora</taxon>
    </lineage>
</organism>
<accession>A0A2P2QVG3</accession>
<name>A0A2P2QVG3_RHIMU</name>
<reference evidence="1" key="1">
    <citation type="submission" date="2018-02" db="EMBL/GenBank/DDBJ databases">
        <title>Rhizophora mucronata_Transcriptome.</title>
        <authorList>
            <person name="Meera S.P."/>
            <person name="Sreeshan A."/>
            <person name="Augustine A."/>
        </authorList>
    </citation>
    <scope>NUCLEOTIDE SEQUENCE</scope>
    <source>
        <tissue evidence="1">Leaf</tissue>
    </source>
</reference>